<accession>A0AAE8SPF3</accession>
<comment type="caution">
    <text evidence="1">The sequence shown here is derived from an EMBL/GenBank/DDBJ whole genome shotgun (WGS) entry which is preliminary data.</text>
</comment>
<gene>
    <name evidence="1" type="ORF">FTOL_13006</name>
</gene>
<keyword evidence="2" id="KW-1185">Reference proteome</keyword>
<dbReference type="Proteomes" id="UP001187734">
    <property type="component" value="Unassembled WGS sequence"/>
</dbReference>
<proteinExistence type="predicted"/>
<evidence type="ECO:0000313" key="1">
    <source>
        <dbReference type="EMBL" id="SPJ89645.1"/>
    </source>
</evidence>
<dbReference type="EMBL" id="ONZP01000687">
    <property type="protein sequence ID" value="SPJ89645.1"/>
    <property type="molecule type" value="Genomic_DNA"/>
</dbReference>
<reference evidence="1" key="1">
    <citation type="submission" date="2018-03" db="EMBL/GenBank/DDBJ databases">
        <authorList>
            <person name="Guldener U."/>
        </authorList>
    </citation>
    <scope>NUCLEOTIDE SEQUENCE</scope>
</reference>
<sequence length="69" mass="7763">MSHAYQIADHEARDFTRSILYGKDAIHSLKSFVDRAALAMVISLCKNHEDLRTTCHHAAVPSWSEPKPS</sequence>
<protein>
    <submittedName>
        <fullName evidence="1">Uncharacterized protein</fullName>
    </submittedName>
</protein>
<evidence type="ECO:0000313" key="2">
    <source>
        <dbReference type="Proteomes" id="UP001187734"/>
    </source>
</evidence>
<name>A0AAE8SPF3_9HYPO</name>
<dbReference type="AlphaFoldDB" id="A0AAE8SPF3"/>
<organism evidence="1 2">
    <name type="scientific">Fusarium torulosum</name>
    <dbReference type="NCBI Taxonomy" id="33205"/>
    <lineage>
        <taxon>Eukaryota</taxon>
        <taxon>Fungi</taxon>
        <taxon>Dikarya</taxon>
        <taxon>Ascomycota</taxon>
        <taxon>Pezizomycotina</taxon>
        <taxon>Sordariomycetes</taxon>
        <taxon>Hypocreomycetidae</taxon>
        <taxon>Hypocreales</taxon>
        <taxon>Nectriaceae</taxon>
        <taxon>Fusarium</taxon>
    </lineage>
</organism>